<reference evidence="1 2" key="1">
    <citation type="journal article" date="2019" name="Environ. Microbiol.">
        <title>At the nexus of three kingdoms: the genome of the mycorrhizal fungus Gigaspora margarita provides insights into plant, endobacterial and fungal interactions.</title>
        <authorList>
            <person name="Venice F."/>
            <person name="Ghignone S."/>
            <person name="Salvioli di Fossalunga A."/>
            <person name="Amselem J."/>
            <person name="Novero M."/>
            <person name="Xianan X."/>
            <person name="Sedzielewska Toro K."/>
            <person name="Morin E."/>
            <person name="Lipzen A."/>
            <person name="Grigoriev I.V."/>
            <person name="Henrissat B."/>
            <person name="Martin F.M."/>
            <person name="Bonfante P."/>
        </authorList>
    </citation>
    <scope>NUCLEOTIDE SEQUENCE [LARGE SCALE GENOMIC DNA]</scope>
    <source>
        <strain evidence="1 2">BEG34</strain>
    </source>
</reference>
<organism evidence="1 2">
    <name type="scientific">Gigaspora margarita</name>
    <dbReference type="NCBI Taxonomy" id="4874"/>
    <lineage>
        <taxon>Eukaryota</taxon>
        <taxon>Fungi</taxon>
        <taxon>Fungi incertae sedis</taxon>
        <taxon>Mucoromycota</taxon>
        <taxon>Glomeromycotina</taxon>
        <taxon>Glomeromycetes</taxon>
        <taxon>Diversisporales</taxon>
        <taxon>Gigasporaceae</taxon>
        <taxon>Gigaspora</taxon>
    </lineage>
</organism>
<name>A0A8H4AJP2_GIGMA</name>
<comment type="caution">
    <text evidence="1">The sequence shown here is derived from an EMBL/GenBank/DDBJ whole genome shotgun (WGS) entry which is preliminary data.</text>
</comment>
<evidence type="ECO:0000313" key="2">
    <source>
        <dbReference type="Proteomes" id="UP000439903"/>
    </source>
</evidence>
<sequence>MVFLMVKIFYEGLFIINKASSTLFYEATFRKLLSLHAKAMLSLLHVENFNTSVKVKILCSRIQMSSHTRRKIQYVRSKRLRQFYLYYTSKTSIRL</sequence>
<evidence type="ECO:0000313" key="1">
    <source>
        <dbReference type="EMBL" id="KAF0504226.1"/>
    </source>
</evidence>
<proteinExistence type="predicted"/>
<accession>A0A8H4AJP2</accession>
<gene>
    <name evidence="1" type="ORF">F8M41_019612</name>
</gene>
<protein>
    <submittedName>
        <fullName evidence="1">Uncharacterized protein</fullName>
    </submittedName>
</protein>
<dbReference type="EMBL" id="WTPW01000511">
    <property type="protein sequence ID" value="KAF0504226.1"/>
    <property type="molecule type" value="Genomic_DNA"/>
</dbReference>
<dbReference type="AlphaFoldDB" id="A0A8H4AJP2"/>
<keyword evidence="2" id="KW-1185">Reference proteome</keyword>
<dbReference type="Proteomes" id="UP000439903">
    <property type="component" value="Unassembled WGS sequence"/>
</dbReference>